<dbReference type="Gene3D" id="2.60.120.620">
    <property type="entry name" value="q2cbj1_9rhob like domain"/>
    <property type="match status" value="1"/>
</dbReference>
<dbReference type="Proteomes" id="UP000195101">
    <property type="component" value="Unassembled WGS sequence"/>
</dbReference>
<accession>A0A251YM84</accession>
<name>A0A251YM84_9MICO</name>
<dbReference type="InterPro" id="IPR008775">
    <property type="entry name" value="Phytyl_CoA_dOase-like"/>
</dbReference>
<comment type="caution">
    <text evidence="1">The sequence shown here is derived from an EMBL/GenBank/DDBJ whole genome shotgun (WGS) entry which is preliminary data.</text>
</comment>
<dbReference type="SUPFAM" id="SSF51197">
    <property type="entry name" value="Clavaminate synthase-like"/>
    <property type="match status" value="1"/>
</dbReference>
<gene>
    <name evidence="1" type="ORF">BFL37_07450</name>
</gene>
<sequence>MKLIQDQIIEQFSRSGVTDGCMTERGQLRYVSRAEEKPEDFLLAGVAQSQDLEAMYHAPEVLDAVRALLDHEDVFIHPLKHLRAVPPEASDLSYPAGVHQDFPELQGSWRQLTMWTPLFRATPDTGSLPVFHEERDSVAPMMVADNPSGWAIDDTFLTGRARYDLNPGDVLVFNTFTPHGGARNHGDGIRVSVEARFQPLADPVAEGVLAAPLIADDWDAHYQGWKNGLAHYWRSRHPPTVPFDDTWERWRDIMAVDEARRANEHAYQALVIASHFARNEPTRREATRLLGLM</sequence>
<keyword evidence="2" id="KW-1185">Reference proteome</keyword>
<dbReference type="AlphaFoldDB" id="A0A251YM84"/>
<organism evidence="1 2">
    <name type="scientific">Clavibacter michiganensis</name>
    <dbReference type="NCBI Taxonomy" id="28447"/>
    <lineage>
        <taxon>Bacteria</taxon>
        <taxon>Bacillati</taxon>
        <taxon>Actinomycetota</taxon>
        <taxon>Actinomycetes</taxon>
        <taxon>Micrococcales</taxon>
        <taxon>Microbacteriaceae</taxon>
        <taxon>Clavibacter</taxon>
    </lineage>
</organism>
<evidence type="ECO:0000313" key="2">
    <source>
        <dbReference type="Proteomes" id="UP000195101"/>
    </source>
</evidence>
<dbReference type="EMBL" id="MDJZ01000012">
    <property type="protein sequence ID" value="OUE25350.1"/>
    <property type="molecule type" value="Genomic_DNA"/>
</dbReference>
<proteinExistence type="predicted"/>
<protein>
    <recommendedName>
        <fullName evidence="3">Phytanoyl-CoA dioxygenase</fullName>
    </recommendedName>
</protein>
<evidence type="ECO:0008006" key="3">
    <source>
        <dbReference type="Google" id="ProtNLM"/>
    </source>
</evidence>
<reference evidence="1 2" key="1">
    <citation type="submission" date="2016-08" db="EMBL/GenBank/DDBJ databases">
        <title>Genome sequence of Clavibacter michiganensis spp strain CFBP8019.</title>
        <authorList>
            <person name="Thapa S.P."/>
            <person name="Coaker G."/>
            <person name="Jacques M.-A."/>
        </authorList>
    </citation>
    <scope>NUCLEOTIDE SEQUENCE [LARGE SCALE GENOMIC DNA]</scope>
    <source>
        <strain evidence="1">CFBP8019</strain>
    </source>
</reference>
<dbReference type="Pfam" id="PF05721">
    <property type="entry name" value="PhyH"/>
    <property type="match status" value="1"/>
</dbReference>
<dbReference type="GO" id="GO:0016706">
    <property type="term" value="F:2-oxoglutarate-dependent dioxygenase activity"/>
    <property type="evidence" value="ECO:0007669"/>
    <property type="project" value="UniProtKB-ARBA"/>
</dbReference>
<evidence type="ECO:0000313" key="1">
    <source>
        <dbReference type="EMBL" id="OUE25350.1"/>
    </source>
</evidence>